<keyword evidence="1" id="KW-0472">Membrane</keyword>
<sequence length="261" mass="28563">MMALAHVQHRLWSSNLQIMSFSVSVSCGGILPRITDLFVLSRLVVLDSVDTLTNPLLWTFPHIYVDVVMISSPTLLVKNHQISQIMATKSCLLLTKSSVSTRPGGTILAAANYEDPQGLVEAIEGTLEANTSKVNHFLKTNVLCLKPTVSIATLRPIEVPDLTALPPYKALIRHSALDEAFTEAVNKPQSMDQGFYTHMFELYDDVFVDIDQQEDRIVLPKHALLIEYKMSPKAKKVIGGLVSVIGGLIVIAVKAGEGSVN</sequence>
<evidence type="ECO:0000313" key="3">
    <source>
        <dbReference type="Proteomes" id="UP000699042"/>
    </source>
</evidence>
<gene>
    <name evidence="2" type="ORF">JMJ77_010316</name>
</gene>
<keyword evidence="2" id="KW-0378">Hydrolase</keyword>
<dbReference type="GO" id="GO:0008237">
    <property type="term" value="F:metallopeptidase activity"/>
    <property type="evidence" value="ECO:0007669"/>
    <property type="project" value="UniProtKB-KW"/>
</dbReference>
<name>A0A9P7QSM5_9PEZI</name>
<protein>
    <submittedName>
        <fullName evidence="2">Metalloprotease 1</fullName>
    </submittedName>
</protein>
<keyword evidence="1" id="KW-1133">Transmembrane helix</keyword>
<dbReference type="EMBL" id="JAESDN010000013">
    <property type="protein sequence ID" value="KAG7042215.1"/>
    <property type="molecule type" value="Genomic_DNA"/>
</dbReference>
<evidence type="ECO:0000256" key="1">
    <source>
        <dbReference type="SAM" id="Phobius"/>
    </source>
</evidence>
<keyword evidence="2" id="KW-0482">Metalloprotease</keyword>
<feature type="transmembrane region" description="Helical" evidence="1">
    <location>
        <begin position="237"/>
        <end position="256"/>
    </location>
</feature>
<keyword evidence="3" id="KW-1185">Reference proteome</keyword>
<keyword evidence="1" id="KW-0812">Transmembrane</keyword>
<reference evidence="2" key="1">
    <citation type="submission" date="2021-05" db="EMBL/GenBank/DDBJ databases">
        <title>Comparative genomics of three Colletotrichum scovillei strains and genetic complementation revealed genes involved fungal growth and virulence on chili pepper.</title>
        <authorList>
            <person name="Hsieh D.-K."/>
            <person name="Chuang S.-C."/>
            <person name="Chen C.-Y."/>
            <person name="Chao Y.-T."/>
            <person name="Lu M.-Y.J."/>
            <person name="Lee M.-H."/>
            <person name="Shih M.-C."/>
        </authorList>
    </citation>
    <scope>NUCLEOTIDE SEQUENCE</scope>
    <source>
        <strain evidence="2">Coll-153</strain>
    </source>
</reference>
<accession>A0A9P7QSM5</accession>
<organism evidence="2 3">
    <name type="scientific">Colletotrichum scovillei</name>
    <dbReference type="NCBI Taxonomy" id="1209932"/>
    <lineage>
        <taxon>Eukaryota</taxon>
        <taxon>Fungi</taxon>
        <taxon>Dikarya</taxon>
        <taxon>Ascomycota</taxon>
        <taxon>Pezizomycotina</taxon>
        <taxon>Sordariomycetes</taxon>
        <taxon>Hypocreomycetidae</taxon>
        <taxon>Glomerellales</taxon>
        <taxon>Glomerellaceae</taxon>
        <taxon>Colletotrichum</taxon>
        <taxon>Colletotrichum acutatum species complex</taxon>
    </lineage>
</organism>
<keyword evidence="2" id="KW-0645">Protease</keyword>
<dbReference type="Proteomes" id="UP000699042">
    <property type="component" value="Unassembled WGS sequence"/>
</dbReference>
<comment type="caution">
    <text evidence="2">The sequence shown here is derived from an EMBL/GenBank/DDBJ whole genome shotgun (WGS) entry which is preliminary data.</text>
</comment>
<dbReference type="AlphaFoldDB" id="A0A9P7QSM5"/>
<evidence type="ECO:0000313" key="2">
    <source>
        <dbReference type="EMBL" id="KAG7042215.1"/>
    </source>
</evidence>
<proteinExistence type="predicted"/>